<comment type="caution">
    <text evidence="1">The sequence shown here is derived from an EMBL/GenBank/DDBJ whole genome shotgun (WGS) entry which is preliminary data.</text>
</comment>
<organism evidence="1 2">
    <name type="scientific">Apiospora marii</name>
    <dbReference type="NCBI Taxonomy" id="335849"/>
    <lineage>
        <taxon>Eukaryota</taxon>
        <taxon>Fungi</taxon>
        <taxon>Dikarya</taxon>
        <taxon>Ascomycota</taxon>
        <taxon>Pezizomycotina</taxon>
        <taxon>Sordariomycetes</taxon>
        <taxon>Xylariomycetidae</taxon>
        <taxon>Amphisphaeriales</taxon>
        <taxon>Apiosporaceae</taxon>
        <taxon>Apiospora</taxon>
    </lineage>
</organism>
<protein>
    <submittedName>
        <fullName evidence="1">Uncharacterized protein</fullName>
    </submittedName>
</protein>
<dbReference type="EMBL" id="JAQQWI010000013">
    <property type="protein sequence ID" value="KAK8013798.1"/>
    <property type="molecule type" value="Genomic_DNA"/>
</dbReference>
<proteinExistence type="predicted"/>
<dbReference type="Proteomes" id="UP001396898">
    <property type="component" value="Unassembled WGS sequence"/>
</dbReference>
<sequence>MAFMLKVLHASWKQGGKVRGSMTRRQGPFQRRLAIRRRAFESLAFLHGLGERIARKRIANEKDLEYFQHISVEDPVRSIVEHLVSVAEVRAAFALGDGIVFENHPNAISDISEEVVDRLATPQRPRTPDQPRFERLRLRPDQICIYRQEGETSTQRTMLYINEYKAPHKITPQHLRVGLRSMDICLKIRARLLGFFSFFYRSFPVVSSPEDGVKFLLFNKTFQSESRAPPDSLDDALMGYVK</sequence>
<evidence type="ECO:0000313" key="2">
    <source>
        <dbReference type="Proteomes" id="UP001396898"/>
    </source>
</evidence>
<accession>A0ABR1RKT3</accession>
<evidence type="ECO:0000313" key="1">
    <source>
        <dbReference type="EMBL" id="KAK8013798.1"/>
    </source>
</evidence>
<reference evidence="1 2" key="1">
    <citation type="submission" date="2023-01" db="EMBL/GenBank/DDBJ databases">
        <title>Analysis of 21 Apiospora genomes using comparative genomics revels a genus with tremendous synthesis potential of carbohydrate active enzymes and secondary metabolites.</title>
        <authorList>
            <person name="Sorensen T."/>
        </authorList>
    </citation>
    <scope>NUCLEOTIDE SEQUENCE [LARGE SCALE GENOMIC DNA]</scope>
    <source>
        <strain evidence="1 2">CBS 20057</strain>
    </source>
</reference>
<keyword evidence="2" id="KW-1185">Reference proteome</keyword>
<gene>
    <name evidence="1" type="ORF">PG991_009391</name>
</gene>
<name>A0ABR1RKT3_9PEZI</name>